<evidence type="ECO:0000256" key="1">
    <source>
        <dbReference type="SAM" id="MobiDB-lite"/>
    </source>
</evidence>
<sequence>MRADRQPDPEHPVIDLSGPPEEDWSAATVHGVFGVHVLWRTPQHGWDGHDVDSALGGDRV</sequence>
<organism evidence="2">
    <name type="scientific">Streptomyces sp. NBC_00008</name>
    <dbReference type="NCBI Taxonomy" id="2903610"/>
    <lineage>
        <taxon>Bacteria</taxon>
        <taxon>Bacillati</taxon>
        <taxon>Actinomycetota</taxon>
        <taxon>Actinomycetes</taxon>
        <taxon>Kitasatosporales</taxon>
        <taxon>Streptomycetaceae</taxon>
        <taxon>Streptomyces</taxon>
    </lineage>
</organism>
<reference evidence="2" key="1">
    <citation type="submission" date="2022-10" db="EMBL/GenBank/DDBJ databases">
        <title>The complete genomes of actinobacterial strains from the NBC collection.</title>
        <authorList>
            <person name="Joergensen T.S."/>
            <person name="Alvarez Arevalo M."/>
            <person name="Sterndorff E.B."/>
            <person name="Faurdal D."/>
            <person name="Vuksanovic O."/>
            <person name="Mourched A.-S."/>
            <person name="Charusanti P."/>
            <person name="Shaw S."/>
            <person name="Blin K."/>
            <person name="Weber T."/>
        </authorList>
    </citation>
    <scope>NUCLEOTIDE SEQUENCE</scope>
    <source>
        <strain evidence="2">NBC_00008</strain>
    </source>
</reference>
<dbReference type="EMBL" id="CP108313">
    <property type="protein sequence ID" value="WTW72493.1"/>
    <property type="molecule type" value="Genomic_DNA"/>
</dbReference>
<accession>A0AAU2VZI4</accession>
<protein>
    <submittedName>
        <fullName evidence="2">Uncharacterized protein</fullName>
    </submittedName>
</protein>
<evidence type="ECO:0000313" key="2">
    <source>
        <dbReference type="EMBL" id="WTW72493.1"/>
    </source>
</evidence>
<dbReference type="AlphaFoldDB" id="A0AAU2VZI4"/>
<feature type="compositionally biased region" description="Basic and acidic residues" evidence="1">
    <location>
        <begin position="1"/>
        <end position="13"/>
    </location>
</feature>
<proteinExistence type="predicted"/>
<name>A0AAU2VZI4_9ACTN</name>
<gene>
    <name evidence="2" type="ORF">OG398_31670</name>
</gene>
<feature type="region of interest" description="Disordered" evidence="1">
    <location>
        <begin position="1"/>
        <end position="22"/>
    </location>
</feature>